<dbReference type="Gene3D" id="3.90.1150.10">
    <property type="entry name" value="Aspartate Aminotransferase, domain 1"/>
    <property type="match status" value="1"/>
</dbReference>
<dbReference type="EMBL" id="FNPG01000013">
    <property type="protein sequence ID" value="SDY30909.1"/>
    <property type="molecule type" value="Genomic_DNA"/>
</dbReference>
<accession>A0A1H3IUF3</accession>
<dbReference type="OrthoDB" id="9808002at2"/>
<reference evidence="3 4" key="1">
    <citation type="submission" date="2016-10" db="EMBL/GenBank/DDBJ databases">
        <authorList>
            <person name="de Groot N.N."/>
        </authorList>
    </citation>
    <scope>NUCLEOTIDE SEQUENCE [LARGE SCALE GENOMIC DNA]</scope>
    <source>
        <strain evidence="3 4">DSM 14045</strain>
    </source>
</reference>
<sequence length="77" mass="8645">MIYLDNAATTRISSGVADVMTKAMLEQNANPSAIYEIALDNRAKIEQARKDIDETEKDIKIFINKLAKAVITLKEIY</sequence>
<keyword evidence="4" id="KW-1185">Reference proteome</keyword>
<dbReference type="GO" id="GO:0008483">
    <property type="term" value="F:transaminase activity"/>
    <property type="evidence" value="ECO:0007669"/>
    <property type="project" value="UniProtKB-KW"/>
</dbReference>
<gene>
    <name evidence="3" type="ORF">SAMN02910414_01241</name>
</gene>
<proteinExistence type="predicted"/>
<dbReference type="SUPFAM" id="SSF53383">
    <property type="entry name" value="PLP-dependent transferases"/>
    <property type="match status" value="1"/>
</dbReference>
<keyword evidence="3" id="KW-0032">Aminotransferase</keyword>
<evidence type="ECO:0000313" key="3">
    <source>
        <dbReference type="EMBL" id="SDY30909.1"/>
    </source>
</evidence>
<dbReference type="AlphaFoldDB" id="A0A1H3IUF3"/>
<dbReference type="InterPro" id="IPR015422">
    <property type="entry name" value="PyrdxlP-dep_Trfase_small"/>
</dbReference>
<dbReference type="InterPro" id="IPR000192">
    <property type="entry name" value="Aminotrans_V_dom"/>
</dbReference>
<evidence type="ECO:0000259" key="2">
    <source>
        <dbReference type="Pfam" id="PF00266"/>
    </source>
</evidence>
<dbReference type="RefSeq" id="WP_074717137.1">
    <property type="nucleotide sequence ID" value="NZ_FNPG01000013.1"/>
</dbReference>
<dbReference type="InterPro" id="IPR015424">
    <property type="entry name" value="PyrdxlP-dep_Trfase"/>
</dbReference>
<feature type="domain" description="Aminotransferase class V" evidence="2">
    <location>
        <begin position="2"/>
        <end position="54"/>
    </location>
</feature>
<dbReference type="Gene3D" id="1.10.260.50">
    <property type="match status" value="1"/>
</dbReference>
<keyword evidence="3" id="KW-0808">Transferase</keyword>
<name>A0A1H3IUF3_9FIRM</name>
<keyword evidence="1" id="KW-0175">Coiled coil</keyword>
<evidence type="ECO:0000313" key="4">
    <source>
        <dbReference type="Proteomes" id="UP000183918"/>
    </source>
</evidence>
<feature type="coiled-coil region" evidence="1">
    <location>
        <begin position="38"/>
        <end position="65"/>
    </location>
</feature>
<dbReference type="STRING" id="1122142.SAMN02910414_01241"/>
<dbReference type="Proteomes" id="UP000183918">
    <property type="component" value="Unassembled WGS sequence"/>
</dbReference>
<evidence type="ECO:0000256" key="1">
    <source>
        <dbReference type="SAM" id="Coils"/>
    </source>
</evidence>
<organism evidence="3 4">
    <name type="scientific">Lachnobacterium bovis DSM 14045</name>
    <dbReference type="NCBI Taxonomy" id="1122142"/>
    <lineage>
        <taxon>Bacteria</taxon>
        <taxon>Bacillati</taxon>
        <taxon>Bacillota</taxon>
        <taxon>Clostridia</taxon>
        <taxon>Lachnospirales</taxon>
        <taxon>Lachnospiraceae</taxon>
        <taxon>Lachnobacterium</taxon>
    </lineage>
</organism>
<dbReference type="Pfam" id="PF00266">
    <property type="entry name" value="Aminotran_5"/>
    <property type="match status" value="1"/>
</dbReference>
<protein>
    <submittedName>
        <fullName evidence="3">Aminotransferase class-V</fullName>
    </submittedName>
</protein>